<dbReference type="PATRIC" id="fig|76936.10.peg.1418"/>
<dbReference type="SUPFAM" id="SSF50969">
    <property type="entry name" value="YVTN repeat-like/Quinoprotein amine dehydrogenase"/>
    <property type="match status" value="1"/>
</dbReference>
<evidence type="ECO:0000313" key="1">
    <source>
        <dbReference type="EMBL" id="CUU40335.1"/>
    </source>
</evidence>
<name>A0A0S4PVI2_9HELI</name>
<sequence length="341" mass="38862">MSQKYIKNMIFKNLIYCTCVCAFIISGCSSKKHFEPKIISGKVNFSDKLSAPIKSATREGAILKDNTLVSYTRGITPIILESNHKFLAEDKNTYVLQKGCGEILIMESAHDFLQSIPFDKCALSADIKGNELALVLIDNTIVYYDIAQKKDLFSQKLSPVLAINSYIASPQIGDKYVIFPDLEGKILVYDKAQNKIIKDILIVSDKFFSNVIYMYAKDNYLLAATAKRVSAIIDDRSFKYDIDSRDVLFYDNKVYVLSIEGEILEFDHTLKLLRKVRLPFAVLSGIVIADNTLYTLEKGGYLIALSFDDFAPMVYKHNLSKKKSLFYNRNTIFYDKVYKRF</sequence>
<reference evidence="2" key="1">
    <citation type="submission" date="2015-11" db="EMBL/GenBank/DDBJ databases">
        <authorList>
            <person name="Anvar S.Y."/>
        </authorList>
    </citation>
    <scope>NUCLEOTIDE SEQUENCE [LARGE SCALE GENOMIC DNA]</scope>
</reference>
<dbReference type="RefSeq" id="WP_231944742.1">
    <property type="nucleotide sequence ID" value="NZ_CAOMJD010000017.1"/>
</dbReference>
<dbReference type="PROSITE" id="PS51257">
    <property type="entry name" value="PROKAR_LIPOPROTEIN"/>
    <property type="match status" value="1"/>
</dbReference>
<dbReference type="EMBL" id="LN907858">
    <property type="protein sequence ID" value="CUU40335.1"/>
    <property type="molecule type" value="Genomic_DNA"/>
</dbReference>
<dbReference type="Gene3D" id="2.130.10.10">
    <property type="entry name" value="YVTN repeat-like/Quinoprotein amine dehydrogenase"/>
    <property type="match status" value="1"/>
</dbReference>
<organism evidence="1 2">
    <name type="scientific">Helicobacter typhlonius</name>
    <dbReference type="NCBI Taxonomy" id="76936"/>
    <lineage>
        <taxon>Bacteria</taxon>
        <taxon>Pseudomonadati</taxon>
        <taxon>Campylobacterota</taxon>
        <taxon>Epsilonproteobacteria</taxon>
        <taxon>Campylobacterales</taxon>
        <taxon>Helicobacteraceae</taxon>
        <taxon>Helicobacter</taxon>
    </lineage>
</organism>
<dbReference type="AlphaFoldDB" id="A0A0S4PVI2"/>
<dbReference type="Proteomes" id="UP000064525">
    <property type="component" value="Chromosome I"/>
</dbReference>
<dbReference type="KEGG" id="hty:BN2458_PEG1452"/>
<evidence type="ECO:0000313" key="2">
    <source>
        <dbReference type="Proteomes" id="UP000064525"/>
    </source>
</evidence>
<dbReference type="InterPro" id="IPR011044">
    <property type="entry name" value="Quino_amine_DH_bsu"/>
</dbReference>
<evidence type="ECO:0008006" key="3">
    <source>
        <dbReference type="Google" id="ProtNLM"/>
    </source>
</evidence>
<dbReference type="InterPro" id="IPR015943">
    <property type="entry name" value="WD40/YVTN_repeat-like_dom_sf"/>
</dbReference>
<accession>A0A0S4PVI2</accession>
<proteinExistence type="predicted"/>
<gene>
    <name evidence="1" type="ORF">BN2458_PEG1452</name>
</gene>
<dbReference type="GeneID" id="78151634"/>
<protein>
    <recommendedName>
        <fullName evidence="3">Plasminogen-binding protein</fullName>
    </recommendedName>
</protein>